<evidence type="ECO:0000259" key="7">
    <source>
        <dbReference type="Pfam" id="PF23105"/>
    </source>
</evidence>
<keyword evidence="2" id="KW-0677">Repeat</keyword>
<gene>
    <name evidence="9 10" type="primary">LOC113517394</name>
</gene>
<evidence type="ECO:0000256" key="2">
    <source>
        <dbReference type="ARBA" id="ARBA00022737"/>
    </source>
</evidence>
<keyword evidence="8" id="KW-1185">Reference proteome</keyword>
<dbReference type="GO" id="GO:0005178">
    <property type="term" value="F:integrin binding"/>
    <property type="evidence" value="ECO:0007669"/>
    <property type="project" value="TreeGrafter"/>
</dbReference>
<dbReference type="GO" id="GO:0016477">
    <property type="term" value="P:cell migration"/>
    <property type="evidence" value="ECO:0007669"/>
    <property type="project" value="TreeGrafter"/>
</dbReference>
<evidence type="ECO:0000313" key="8">
    <source>
        <dbReference type="Proteomes" id="UP001652740"/>
    </source>
</evidence>
<evidence type="ECO:0000256" key="4">
    <source>
        <dbReference type="ARBA" id="ARBA00023180"/>
    </source>
</evidence>
<accession>A0A6J1WQW4</accession>
<name>A0A6J1WQW4_GALME</name>
<dbReference type="InterPro" id="IPR057073">
    <property type="entry name" value="EGF_integrin_2"/>
</dbReference>
<keyword evidence="3" id="KW-1015">Disulfide bond</keyword>
<dbReference type="PANTHER" id="PTHR10082">
    <property type="entry name" value="INTEGRIN BETA SUBUNIT"/>
    <property type="match status" value="1"/>
</dbReference>
<keyword evidence="4" id="KW-0325">Glycoprotein</keyword>
<dbReference type="OrthoDB" id="9930377at2759"/>
<dbReference type="Gene3D" id="2.10.25.10">
    <property type="entry name" value="Laminin"/>
    <property type="match status" value="1"/>
</dbReference>
<dbReference type="InterPro" id="IPR015812">
    <property type="entry name" value="Integrin_bsu"/>
</dbReference>
<sequence length="189" mass="21052">MKLLFLVIWLISVDVTPSLTRNAFAIDESWVCSVKKSCVECLRLSQCSWCPTDNKCFSMKLPIFNDFCTDSAIEHKDFGFSLEDNAICACSKSSEIELEQNCYPPGISEGVECSGRGECVCGRCVCDPTPDFEHPTKMILGEYCEFDNFSCDGPRCNEGPYSLAQSGSDDEDSPDDVDTEIEDETFTMQ</sequence>
<dbReference type="Pfam" id="PF23105">
    <property type="entry name" value="EGF_integrin"/>
    <property type="match status" value="1"/>
</dbReference>
<feature type="domain" description="Integrin beta epidermal growth factor-like" evidence="7">
    <location>
        <begin position="98"/>
        <end position="145"/>
    </location>
</feature>
<proteinExistence type="predicted"/>
<dbReference type="KEGG" id="gmw:113517394"/>
<evidence type="ECO:0000256" key="6">
    <source>
        <dbReference type="SAM" id="SignalP"/>
    </source>
</evidence>
<dbReference type="RefSeq" id="XP_026757850.1">
    <property type="nucleotide sequence ID" value="XM_026902049.2"/>
</dbReference>
<evidence type="ECO:0000256" key="1">
    <source>
        <dbReference type="ARBA" id="ARBA00022729"/>
    </source>
</evidence>
<evidence type="ECO:0000313" key="9">
    <source>
        <dbReference type="RefSeq" id="XP_026757850.1"/>
    </source>
</evidence>
<dbReference type="GO" id="GO:0009986">
    <property type="term" value="C:cell surface"/>
    <property type="evidence" value="ECO:0007669"/>
    <property type="project" value="TreeGrafter"/>
</dbReference>
<dbReference type="GO" id="GO:0007160">
    <property type="term" value="P:cell-matrix adhesion"/>
    <property type="evidence" value="ECO:0007669"/>
    <property type="project" value="TreeGrafter"/>
</dbReference>
<dbReference type="GeneID" id="113517394"/>
<dbReference type="Proteomes" id="UP001652740">
    <property type="component" value="Unplaced"/>
</dbReference>
<reference evidence="9 10" key="1">
    <citation type="submission" date="2025-04" db="UniProtKB">
        <authorList>
            <consortium name="RefSeq"/>
        </authorList>
    </citation>
    <scope>IDENTIFICATION</scope>
    <source>
        <tissue evidence="9 10">Whole adult</tissue>
    </source>
</reference>
<dbReference type="PANTHER" id="PTHR10082:SF60">
    <property type="entry name" value="INTEGRIN BETA-PS"/>
    <property type="match status" value="1"/>
</dbReference>
<dbReference type="RefSeq" id="XP_026757852.1">
    <property type="nucleotide sequence ID" value="XM_026902051.2"/>
</dbReference>
<dbReference type="GO" id="GO:0007229">
    <property type="term" value="P:integrin-mediated signaling pathway"/>
    <property type="evidence" value="ECO:0007669"/>
    <property type="project" value="TreeGrafter"/>
</dbReference>
<dbReference type="GO" id="GO:0005925">
    <property type="term" value="C:focal adhesion"/>
    <property type="evidence" value="ECO:0007669"/>
    <property type="project" value="TreeGrafter"/>
</dbReference>
<feature type="compositionally biased region" description="Acidic residues" evidence="5">
    <location>
        <begin position="168"/>
        <end position="189"/>
    </location>
</feature>
<dbReference type="GO" id="GO:0008305">
    <property type="term" value="C:integrin complex"/>
    <property type="evidence" value="ECO:0007669"/>
    <property type="project" value="TreeGrafter"/>
</dbReference>
<evidence type="ECO:0000313" key="10">
    <source>
        <dbReference type="RefSeq" id="XP_026757852.1"/>
    </source>
</evidence>
<organism evidence="8 10">
    <name type="scientific">Galleria mellonella</name>
    <name type="common">Greater wax moth</name>
    <dbReference type="NCBI Taxonomy" id="7137"/>
    <lineage>
        <taxon>Eukaryota</taxon>
        <taxon>Metazoa</taxon>
        <taxon>Ecdysozoa</taxon>
        <taxon>Arthropoda</taxon>
        <taxon>Hexapoda</taxon>
        <taxon>Insecta</taxon>
        <taxon>Pterygota</taxon>
        <taxon>Neoptera</taxon>
        <taxon>Endopterygota</taxon>
        <taxon>Lepidoptera</taxon>
        <taxon>Glossata</taxon>
        <taxon>Ditrysia</taxon>
        <taxon>Pyraloidea</taxon>
        <taxon>Pyralidae</taxon>
        <taxon>Galleriinae</taxon>
        <taxon>Galleria</taxon>
    </lineage>
</organism>
<dbReference type="PROSITE" id="PS00243">
    <property type="entry name" value="I_EGF_1"/>
    <property type="match status" value="1"/>
</dbReference>
<feature type="chain" id="PRO_5044639772" evidence="6">
    <location>
        <begin position="21"/>
        <end position="189"/>
    </location>
</feature>
<dbReference type="GO" id="GO:0098609">
    <property type="term" value="P:cell-cell adhesion"/>
    <property type="evidence" value="ECO:0007669"/>
    <property type="project" value="TreeGrafter"/>
</dbReference>
<feature type="signal peptide" evidence="6">
    <location>
        <begin position="1"/>
        <end position="20"/>
    </location>
</feature>
<dbReference type="InterPro" id="IPR057243">
    <property type="entry name" value="Integrin_I-EGF_CS"/>
</dbReference>
<keyword evidence="1 6" id="KW-0732">Signal</keyword>
<dbReference type="AlphaFoldDB" id="A0A6J1WQW4"/>
<protein>
    <submittedName>
        <fullName evidence="9 10">Integrin beta-like protein 1</fullName>
    </submittedName>
</protein>
<feature type="region of interest" description="Disordered" evidence="5">
    <location>
        <begin position="160"/>
        <end position="189"/>
    </location>
</feature>
<evidence type="ECO:0000256" key="3">
    <source>
        <dbReference type="ARBA" id="ARBA00023157"/>
    </source>
</evidence>
<dbReference type="GO" id="GO:0033627">
    <property type="term" value="P:cell adhesion mediated by integrin"/>
    <property type="evidence" value="ECO:0007669"/>
    <property type="project" value="TreeGrafter"/>
</dbReference>
<evidence type="ECO:0000256" key="5">
    <source>
        <dbReference type="SAM" id="MobiDB-lite"/>
    </source>
</evidence>